<name>A0ABQ8SSU7_PERAM</name>
<evidence type="ECO:0000313" key="2">
    <source>
        <dbReference type="Proteomes" id="UP001148838"/>
    </source>
</evidence>
<dbReference type="Proteomes" id="UP001148838">
    <property type="component" value="Unassembled WGS sequence"/>
</dbReference>
<keyword evidence="2" id="KW-1185">Reference proteome</keyword>
<protein>
    <submittedName>
        <fullName evidence="1">Uncharacterized protein</fullName>
    </submittedName>
</protein>
<sequence length="305" mass="34807">MEAMCITHWKTSVKRQHNKRFKCISEEHLNRASVRLLIHEKLPKLSSPPRDGLVKVWEHDLRAPGEGNTVSVLCILSVPRATTPEFSASVVSNPVGRPLYFTCLGVTLACSEILSAALTLLGRKFQSRRTATVKEDEYEDVRWEGMDNIEECCDRVSRSNLISHYGQADEQVGSSRRQWAPSSRMTINNNRANIHAVENLADIAKLETDEVTGEWRKLHNAELDALYSSPDMITNIKCGHLRRAGHVARMGESRNAYRVLVGRPERKRPLGRPRRRWDDNIKMDLRDVGYDDRDLLRKGTDGRHM</sequence>
<organism evidence="1 2">
    <name type="scientific">Periplaneta americana</name>
    <name type="common">American cockroach</name>
    <name type="synonym">Blatta americana</name>
    <dbReference type="NCBI Taxonomy" id="6978"/>
    <lineage>
        <taxon>Eukaryota</taxon>
        <taxon>Metazoa</taxon>
        <taxon>Ecdysozoa</taxon>
        <taxon>Arthropoda</taxon>
        <taxon>Hexapoda</taxon>
        <taxon>Insecta</taxon>
        <taxon>Pterygota</taxon>
        <taxon>Neoptera</taxon>
        <taxon>Polyneoptera</taxon>
        <taxon>Dictyoptera</taxon>
        <taxon>Blattodea</taxon>
        <taxon>Blattoidea</taxon>
        <taxon>Blattidae</taxon>
        <taxon>Blattinae</taxon>
        <taxon>Periplaneta</taxon>
    </lineage>
</organism>
<accession>A0ABQ8SSU7</accession>
<gene>
    <name evidence="1" type="ORF">ANN_16879</name>
</gene>
<proteinExistence type="predicted"/>
<dbReference type="EMBL" id="JAJSOF020000021">
    <property type="protein sequence ID" value="KAJ4436747.1"/>
    <property type="molecule type" value="Genomic_DNA"/>
</dbReference>
<reference evidence="1 2" key="1">
    <citation type="journal article" date="2022" name="Allergy">
        <title>Genome assembly and annotation of Periplaneta americana reveal a comprehensive cockroach allergen profile.</title>
        <authorList>
            <person name="Wang L."/>
            <person name="Xiong Q."/>
            <person name="Saelim N."/>
            <person name="Wang L."/>
            <person name="Nong W."/>
            <person name="Wan A.T."/>
            <person name="Shi M."/>
            <person name="Liu X."/>
            <person name="Cao Q."/>
            <person name="Hui J.H.L."/>
            <person name="Sookrung N."/>
            <person name="Leung T.F."/>
            <person name="Tungtrongchitr A."/>
            <person name="Tsui S.K.W."/>
        </authorList>
    </citation>
    <scope>NUCLEOTIDE SEQUENCE [LARGE SCALE GENOMIC DNA]</scope>
    <source>
        <strain evidence="1">PWHHKU_190912</strain>
    </source>
</reference>
<evidence type="ECO:0000313" key="1">
    <source>
        <dbReference type="EMBL" id="KAJ4436747.1"/>
    </source>
</evidence>
<comment type="caution">
    <text evidence="1">The sequence shown here is derived from an EMBL/GenBank/DDBJ whole genome shotgun (WGS) entry which is preliminary data.</text>
</comment>